<protein>
    <recommendedName>
        <fullName evidence="4">Bacterial extracellular solute-binding protein, family 3</fullName>
    </recommendedName>
</protein>
<dbReference type="PROSITE" id="PS51318">
    <property type="entry name" value="TAT"/>
    <property type="match status" value="1"/>
</dbReference>
<dbReference type="Proteomes" id="UP000175989">
    <property type="component" value="Unassembled WGS sequence"/>
</dbReference>
<feature type="chain" id="PRO_5009208470" description="Bacterial extracellular solute-binding protein, family 3" evidence="1">
    <location>
        <begin position="23"/>
        <end position="255"/>
    </location>
</feature>
<comment type="caution">
    <text evidence="2">The sequence shown here is derived from an EMBL/GenBank/DDBJ whole genome shotgun (WGS) entry which is preliminary data.</text>
</comment>
<accession>A0A1E7X786</accession>
<dbReference type="AlphaFoldDB" id="A0A1E7X786"/>
<dbReference type="OrthoDB" id="368476at2"/>
<evidence type="ECO:0008006" key="4">
    <source>
        <dbReference type="Google" id="ProtNLM"/>
    </source>
</evidence>
<dbReference type="SUPFAM" id="SSF53850">
    <property type="entry name" value="Periplasmic binding protein-like II"/>
    <property type="match status" value="1"/>
</dbReference>
<dbReference type="InterPro" id="IPR006311">
    <property type="entry name" value="TAT_signal"/>
</dbReference>
<organism evidence="2 3">
    <name type="scientific">Duganella phyllosphaerae</name>
    <dbReference type="NCBI Taxonomy" id="762836"/>
    <lineage>
        <taxon>Bacteria</taxon>
        <taxon>Pseudomonadati</taxon>
        <taxon>Pseudomonadota</taxon>
        <taxon>Betaproteobacteria</taxon>
        <taxon>Burkholderiales</taxon>
        <taxon>Oxalobacteraceae</taxon>
        <taxon>Telluria group</taxon>
        <taxon>Duganella</taxon>
    </lineage>
</organism>
<feature type="signal peptide" evidence="1">
    <location>
        <begin position="1"/>
        <end position="22"/>
    </location>
</feature>
<dbReference type="PATRIC" id="fig|762836.4.peg.519"/>
<evidence type="ECO:0000256" key="1">
    <source>
        <dbReference type="SAM" id="SignalP"/>
    </source>
</evidence>
<dbReference type="RefSeq" id="WP_070246106.1">
    <property type="nucleotide sequence ID" value="NZ_LROM01000036.1"/>
</dbReference>
<dbReference type="EMBL" id="LROM01000036">
    <property type="protein sequence ID" value="OFA08812.1"/>
    <property type="molecule type" value="Genomic_DNA"/>
</dbReference>
<gene>
    <name evidence="2" type="ORF">DUPY_04890</name>
</gene>
<evidence type="ECO:0000313" key="3">
    <source>
        <dbReference type="Proteomes" id="UP000175989"/>
    </source>
</evidence>
<evidence type="ECO:0000313" key="2">
    <source>
        <dbReference type="EMBL" id="OFA08812.1"/>
    </source>
</evidence>
<keyword evidence="3" id="KW-1185">Reference proteome</keyword>
<proteinExistence type="predicted"/>
<sequence>MITRRQLLAASAALPIAGHVAAAAPASDVLRFVFSRPHDNPRTQWLIRVYTQLTSELGLGFDFVEVPPKRATAMVLTGEVDGELGRTFDYQLLYPSLVRVPEPNNAVRFAAYATRPGLRFDTWQALRAGGIQCEYRLGIVELEHMLLRELPARQVSTIATIAQGVKKLQLGRTDLYFDVEEAVSDYLYFLGAEQRKAASAMRQAGVLLATTGHAYLNSSRAALAGPMAVGLARLKRQGDVQRHLLASLAAYKARL</sequence>
<reference evidence="3" key="1">
    <citation type="journal article" date="2016" name="Front. Microbiol.">
        <title>Molecular Keys to the Janthinobacterium and Duganella spp. Interaction with the Plant Pathogen Fusarium graminearum.</title>
        <authorList>
            <person name="Haack F.S."/>
            <person name="Poehlein A."/>
            <person name="Kroger C."/>
            <person name="Voigt C.A."/>
            <person name="Piepenbring M."/>
            <person name="Bode H.B."/>
            <person name="Daniel R."/>
            <person name="Schafer W."/>
            <person name="Streit W.R."/>
        </authorList>
    </citation>
    <scope>NUCLEOTIDE SEQUENCE [LARGE SCALE GENOMIC DNA]</scope>
    <source>
        <strain evidence="3">T54</strain>
    </source>
</reference>
<keyword evidence="1" id="KW-0732">Signal</keyword>
<name>A0A1E7X786_9BURK</name>